<organism evidence="2 3">
    <name type="scientific">Pisum sativum</name>
    <name type="common">Garden pea</name>
    <name type="synonym">Lathyrus oleraceus</name>
    <dbReference type="NCBI Taxonomy" id="3888"/>
    <lineage>
        <taxon>Eukaryota</taxon>
        <taxon>Viridiplantae</taxon>
        <taxon>Streptophyta</taxon>
        <taxon>Embryophyta</taxon>
        <taxon>Tracheophyta</taxon>
        <taxon>Spermatophyta</taxon>
        <taxon>Magnoliopsida</taxon>
        <taxon>eudicotyledons</taxon>
        <taxon>Gunneridae</taxon>
        <taxon>Pentapetalae</taxon>
        <taxon>rosids</taxon>
        <taxon>fabids</taxon>
        <taxon>Fabales</taxon>
        <taxon>Fabaceae</taxon>
        <taxon>Papilionoideae</taxon>
        <taxon>50 kb inversion clade</taxon>
        <taxon>NPAAA clade</taxon>
        <taxon>Hologalegina</taxon>
        <taxon>IRL clade</taxon>
        <taxon>Fabeae</taxon>
        <taxon>Lathyrus</taxon>
    </lineage>
</organism>
<dbReference type="Gramene" id="Psat0s3961g0040.1">
    <property type="protein sequence ID" value="Psat0s3961g0040.1.cds"/>
    <property type="gene ID" value="Psat0s3961g0040"/>
</dbReference>
<name>A0A9D5AQ28_PEA</name>
<feature type="region of interest" description="Disordered" evidence="1">
    <location>
        <begin position="1"/>
        <end position="101"/>
    </location>
</feature>
<accession>A0A9D5AQ28</accession>
<proteinExistence type="predicted"/>
<keyword evidence="3" id="KW-1185">Reference proteome</keyword>
<dbReference type="AlphaFoldDB" id="A0A9D5AQ28"/>
<gene>
    <name evidence="2" type="ORF">KIW84_042027</name>
</gene>
<dbReference type="EMBL" id="JAMSHJ010000004">
    <property type="protein sequence ID" value="KAI5417248.1"/>
    <property type="molecule type" value="Genomic_DNA"/>
</dbReference>
<sequence length="460" mass="53946">MNIVEDSHGPMRIVQPVSKEAMGSNRESESESEDNFSNFDQGDNNGRDFSLDNEEEEDDFNVEGVLVGKKDNPKGDKVQRATKDHRVFFSSNSTNESTNQVDDISRDSFRLKRKNFKVNIAKETRPKKMDVMKSVKPKRPIRVKKRNCKSIDGPKSREKGFSEKDNKRILWGELIAKKNSFGEGDVALGEISTLSEIDVLEEASLIGNIFTWITGEGNATSKLDRFLVSHGLIDSWKIMGWEVDLRYILDHCHVWIISKVIDLGPKPVRFIRGWFDPKEFKDFVKREWNDVVVEGKKDYVMKEKLKLLKDRLKWWNKEVYGWVAIQLEEFVKEFNKVEAIVDDKENEGNLEWIEKRKSLNLYFWNNLQRKENLIRKKSRQKWIKEGDMNSRCFHNIMKANFRRMAILSIETSYGRVEEVDKIKEGFKNHFESRFREDLKSSPEIEGFDFKSLYEEDIVSL</sequence>
<feature type="compositionally biased region" description="Low complexity" evidence="1">
    <location>
        <begin position="90"/>
        <end position="99"/>
    </location>
</feature>
<dbReference type="Gramene" id="Psat04G0202700-T1">
    <property type="protein sequence ID" value="KAI5417248.1"/>
    <property type="gene ID" value="KIW84_042027"/>
</dbReference>
<feature type="compositionally biased region" description="Basic and acidic residues" evidence="1">
    <location>
        <begin position="68"/>
        <end position="87"/>
    </location>
</feature>
<protein>
    <recommendedName>
        <fullName evidence="4">RNA-directed DNA polymerase, eukaryota, reverse transcriptase zinc-binding domain protein</fullName>
    </recommendedName>
</protein>
<evidence type="ECO:0008006" key="4">
    <source>
        <dbReference type="Google" id="ProtNLM"/>
    </source>
</evidence>
<comment type="caution">
    <text evidence="2">The sequence shown here is derived from an EMBL/GenBank/DDBJ whole genome shotgun (WGS) entry which is preliminary data.</text>
</comment>
<evidence type="ECO:0000256" key="1">
    <source>
        <dbReference type="SAM" id="MobiDB-lite"/>
    </source>
</evidence>
<feature type="compositionally biased region" description="Acidic residues" evidence="1">
    <location>
        <begin position="51"/>
        <end position="61"/>
    </location>
</feature>
<evidence type="ECO:0000313" key="3">
    <source>
        <dbReference type="Proteomes" id="UP001058974"/>
    </source>
</evidence>
<dbReference type="Proteomes" id="UP001058974">
    <property type="component" value="Chromosome 4"/>
</dbReference>
<evidence type="ECO:0000313" key="2">
    <source>
        <dbReference type="EMBL" id="KAI5417248.1"/>
    </source>
</evidence>
<reference evidence="2 3" key="1">
    <citation type="journal article" date="2022" name="Nat. Genet.">
        <title>Improved pea reference genome and pan-genome highlight genomic features and evolutionary characteristics.</title>
        <authorList>
            <person name="Yang T."/>
            <person name="Liu R."/>
            <person name="Luo Y."/>
            <person name="Hu S."/>
            <person name="Wang D."/>
            <person name="Wang C."/>
            <person name="Pandey M.K."/>
            <person name="Ge S."/>
            <person name="Xu Q."/>
            <person name="Li N."/>
            <person name="Li G."/>
            <person name="Huang Y."/>
            <person name="Saxena R.K."/>
            <person name="Ji Y."/>
            <person name="Li M."/>
            <person name="Yan X."/>
            <person name="He Y."/>
            <person name="Liu Y."/>
            <person name="Wang X."/>
            <person name="Xiang C."/>
            <person name="Varshney R.K."/>
            <person name="Ding H."/>
            <person name="Gao S."/>
            <person name="Zong X."/>
        </authorList>
    </citation>
    <scope>NUCLEOTIDE SEQUENCE [LARGE SCALE GENOMIC DNA]</scope>
    <source>
        <strain evidence="2 3">cv. Zhongwan 6</strain>
    </source>
</reference>